<proteinExistence type="predicted"/>
<feature type="region of interest" description="Disordered" evidence="1">
    <location>
        <begin position="309"/>
        <end position="369"/>
    </location>
</feature>
<accession>A0AAD8VN16</accession>
<evidence type="ECO:0000259" key="2">
    <source>
        <dbReference type="Pfam" id="PF04195"/>
    </source>
</evidence>
<feature type="region of interest" description="Disordered" evidence="1">
    <location>
        <begin position="123"/>
        <end position="160"/>
    </location>
</feature>
<dbReference type="InterPro" id="IPR007321">
    <property type="entry name" value="Transposase_28"/>
</dbReference>
<dbReference type="Pfam" id="PF04195">
    <property type="entry name" value="Transposase_28"/>
    <property type="match status" value="1"/>
</dbReference>
<protein>
    <recommendedName>
        <fullName evidence="2">Transposase (putative) gypsy type domain-containing protein</fullName>
    </recommendedName>
</protein>
<dbReference type="PANTHER" id="PTHR33026">
    <property type="entry name" value="OS06G0360600 PROTEIN"/>
    <property type="match status" value="1"/>
</dbReference>
<evidence type="ECO:0000256" key="1">
    <source>
        <dbReference type="SAM" id="MobiDB-lite"/>
    </source>
</evidence>
<organism evidence="3 4">
    <name type="scientific">Lolium multiflorum</name>
    <name type="common">Italian ryegrass</name>
    <name type="synonym">Lolium perenne subsp. multiflorum</name>
    <dbReference type="NCBI Taxonomy" id="4521"/>
    <lineage>
        <taxon>Eukaryota</taxon>
        <taxon>Viridiplantae</taxon>
        <taxon>Streptophyta</taxon>
        <taxon>Embryophyta</taxon>
        <taxon>Tracheophyta</taxon>
        <taxon>Spermatophyta</taxon>
        <taxon>Magnoliopsida</taxon>
        <taxon>Liliopsida</taxon>
        <taxon>Poales</taxon>
        <taxon>Poaceae</taxon>
        <taxon>BOP clade</taxon>
        <taxon>Pooideae</taxon>
        <taxon>Poodae</taxon>
        <taxon>Poeae</taxon>
        <taxon>Poeae Chloroplast Group 2 (Poeae type)</taxon>
        <taxon>Loliodinae</taxon>
        <taxon>Loliinae</taxon>
        <taxon>Lolium</taxon>
    </lineage>
</organism>
<feature type="domain" description="Transposase (putative) gypsy type" evidence="2">
    <location>
        <begin position="66"/>
        <end position="112"/>
    </location>
</feature>
<reference evidence="3" key="1">
    <citation type="submission" date="2023-07" db="EMBL/GenBank/DDBJ databases">
        <title>A chromosome-level genome assembly of Lolium multiflorum.</title>
        <authorList>
            <person name="Chen Y."/>
            <person name="Copetti D."/>
            <person name="Kolliker R."/>
            <person name="Studer B."/>
        </authorList>
    </citation>
    <scope>NUCLEOTIDE SEQUENCE</scope>
    <source>
        <strain evidence="3">02402/16</strain>
        <tissue evidence="3">Leaf</tissue>
    </source>
</reference>
<feature type="compositionally biased region" description="Basic and acidic residues" evidence="1">
    <location>
        <begin position="309"/>
        <end position="319"/>
    </location>
</feature>
<dbReference type="Proteomes" id="UP001231189">
    <property type="component" value="Unassembled WGS sequence"/>
</dbReference>
<evidence type="ECO:0000313" key="4">
    <source>
        <dbReference type="Proteomes" id="UP001231189"/>
    </source>
</evidence>
<dbReference type="PANTHER" id="PTHR33026:SF7">
    <property type="entry name" value="OS03G0100275 PROTEIN"/>
    <property type="match status" value="1"/>
</dbReference>
<keyword evidence="4" id="KW-1185">Reference proteome</keyword>
<sequence>MGKTKGTAGSSASTGAAKVGLDWCASTISNREVNRLRTLGFISSADSDIRLPGSSSRPKHPKGFTVMFADFLFRGFSLPAHDFLRSLLLFYGIQLWQLTNNSILHLSIFITLKIPGINSNGPIFTEDGRSQKTRRRGATRRPPHKTARWAPGPHRPMVAAPRPASDAPFRLLKGFDLKTPGGSTIFPEDVQNSAIAKLHLGTRNSVLAPCRDGELEEIIAIITTDASPSTIHDSPIHVFHVGAGFTGVAPHYIPPPTTFTCFLAPTGVGADKIRGDFTSVREKKIDHDQGGTNKIGGDYTSVHEKKIDPEQGGADKIRGDATTAARKNPIPKIDPDQGGADKIGGDATTTARRNPIPVRLVLPPPHSLP</sequence>
<dbReference type="AlphaFoldDB" id="A0AAD8VN16"/>
<comment type="caution">
    <text evidence="3">The sequence shown here is derived from an EMBL/GenBank/DDBJ whole genome shotgun (WGS) entry which is preliminary data.</text>
</comment>
<name>A0AAD8VN16_LOLMU</name>
<dbReference type="EMBL" id="JAUUTY010000007">
    <property type="protein sequence ID" value="KAK1610503.1"/>
    <property type="molecule type" value="Genomic_DNA"/>
</dbReference>
<gene>
    <name evidence="3" type="ORF">QYE76_034176</name>
</gene>
<evidence type="ECO:0000313" key="3">
    <source>
        <dbReference type="EMBL" id="KAK1610503.1"/>
    </source>
</evidence>
<feature type="compositionally biased region" description="Basic residues" evidence="1">
    <location>
        <begin position="131"/>
        <end position="147"/>
    </location>
</feature>